<dbReference type="Proteomes" id="UP000014541">
    <property type="component" value="Unassembled WGS sequence"/>
</dbReference>
<evidence type="ECO:0000256" key="1">
    <source>
        <dbReference type="ARBA" id="ARBA00001031"/>
    </source>
</evidence>
<evidence type="ECO:0000259" key="5">
    <source>
        <dbReference type="PROSITE" id="PS51464"/>
    </source>
</evidence>
<dbReference type="SUPFAM" id="SSF53697">
    <property type="entry name" value="SIS domain"/>
    <property type="match status" value="1"/>
</dbReference>
<comment type="catalytic activity">
    <reaction evidence="1">
        <text>D-fructose 6-phosphate + L-glutamine = D-glucosamine 6-phosphate + L-glutamate</text>
        <dbReference type="Rhea" id="RHEA:13237"/>
        <dbReference type="ChEBI" id="CHEBI:29985"/>
        <dbReference type="ChEBI" id="CHEBI:58359"/>
        <dbReference type="ChEBI" id="CHEBI:58725"/>
        <dbReference type="ChEBI" id="CHEBI:61527"/>
        <dbReference type="EC" id="2.6.1.16"/>
    </reaction>
</comment>
<dbReference type="PANTHER" id="PTHR10937:SF0">
    <property type="entry name" value="GLUTAMINE--FRUCTOSE-6-PHOSPHATE TRANSAMINASE (ISOMERIZING)"/>
    <property type="match status" value="1"/>
</dbReference>
<evidence type="ECO:0000256" key="2">
    <source>
        <dbReference type="ARBA" id="ARBA00012916"/>
    </source>
</evidence>
<dbReference type="CDD" id="cd05008">
    <property type="entry name" value="SIS_GlmS_GlmD_1"/>
    <property type="match status" value="1"/>
</dbReference>
<dbReference type="GO" id="GO:0004360">
    <property type="term" value="F:glutamine-fructose-6-phosphate transaminase (isomerizing) activity"/>
    <property type="evidence" value="ECO:0007669"/>
    <property type="project" value="UniProtKB-EC"/>
</dbReference>
<dbReference type="AlphaFoldDB" id="S3K3M7"/>
<dbReference type="PATRIC" id="fig|1125699.3.peg.102"/>
<dbReference type="RefSeq" id="WP_016524412.1">
    <property type="nucleotide sequence ID" value="NZ_KE332518.1"/>
</dbReference>
<dbReference type="eggNOG" id="COG0449">
    <property type="taxonomic scope" value="Bacteria"/>
</dbReference>
<dbReference type="HOGENOM" id="CLU_012520_2_4_12"/>
<dbReference type="EC" id="2.6.1.16" evidence="2"/>
<dbReference type="InterPro" id="IPR035466">
    <property type="entry name" value="GlmS/AgaS_SIS"/>
</dbReference>
<reference evidence="6 7" key="1">
    <citation type="submission" date="2013-04" db="EMBL/GenBank/DDBJ databases">
        <title>The Genome Sequence of Treponema maltophilum ATCC 51939.</title>
        <authorList>
            <consortium name="The Broad Institute Genomics Platform"/>
            <person name="Earl A."/>
            <person name="Ward D."/>
            <person name="Feldgarden M."/>
            <person name="Gevers D."/>
            <person name="Leonetti C."/>
            <person name="Blanton J.M."/>
            <person name="Dewhirst F.E."/>
            <person name="Izard J."/>
            <person name="Walker B."/>
            <person name="Young S."/>
            <person name="Zeng Q."/>
            <person name="Gargeya S."/>
            <person name="Fitzgerald M."/>
            <person name="Haas B."/>
            <person name="Abouelleil A."/>
            <person name="Allen A.W."/>
            <person name="Alvarado L."/>
            <person name="Arachchi H.M."/>
            <person name="Berlin A.M."/>
            <person name="Chapman S.B."/>
            <person name="Gainer-Dewar J."/>
            <person name="Goldberg J."/>
            <person name="Griggs A."/>
            <person name="Gujja S."/>
            <person name="Hansen M."/>
            <person name="Howarth C."/>
            <person name="Imamovic A."/>
            <person name="Ireland A."/>
            <person name="Larimer J."/>
            <person name="McCowan C."/>
            <person name="Murphy C."/>
            <person name="Pearson M."/>
            <person name="Poon T.W."/>
            <person name="Priest M."/>
            <person name="Roberts A."/>
            <person name="Saif S."/>
            <person name="Shea T."/>
            <person name="Sisk P."/>
            <person name="Sykes S."/>
            <person name="Wortman J."/>
            <person name="Nusbaum C."/>
            <person name="Birren B."/>
        </authorList>
    </citation>
    <scope>NUCLEOTIDE SEQUENCE [LARGE SCALE GENOMIC DNA]</scope>
    <source>
        <strain evidence="6 7">ATCC 51939</strain>
    </source>
</reference>
<dbReference type="GO" id="GO:0097367">
    <property type="term" value="F:carbohydrate derivative binding"/>
    <property type="evidence" value="ECO:0007669"/>
    <property type="project" value="InterPro"/>
</dbReference>
<dbReference type="InterPro" id="IPR046348">
    <property type="entry name" value="SIS_dom_sf"/>
</dbReference>
<gene>
    <name evidence="6" type="ORF">HMPREF9194_00104</name>
</gene>
<accession>S3K3M7</accession>
<keyword evidence="4" id="KW-0677">Repeat</keyword>
<sequence length="349" mass="37894">MSKFYEEILQIPEALHHAVDYYRSEGLQTLKDWQKLAREHSVLAFLGMGTSEFSIYSALPKFEQSGFAVSVRDAGEYLYYGPEKRHEKTLPILTSQSGESVEIRKLLEAGRIASPMVGITNDAGSILGKSARLVFPLLGGEEASISAKTYTNTLAVLNLMGETLVKKEVPPASFFDMLDKAADSLLSVPDEEIQKAVTHLLPGDAIAFVGRGPAYTCARQSALTFMEGTHCLSSPFTGGAFRHGPFESVGKLFSVVIYCAKGKTSEFSWKLAFDSASHGAKVLVITDDTPPAAHKSVHVLKVKSPLSADETFFPLAVSGIHPRIIHFLAAKRGFEAGIFNYGGKITVTE</sequence>
<proteinExistence type="predicted"/>
<dbReference type="PROSITE" id="PS51464">
    <property type="entry name" value="SIS"/>
    <property type="match status" value="2"/>
</dbReference>
<dbReference type="GO" id="GO:0006002">
    <property type="term" value="P:fructose 6-phosphate metabolic process"/>
    <property type="evidence" value="ECO:0007669"/>
    <property type="project" value="TreeGrafter"/>
</dbReference>
<dbReference type="OrthoDB" id="9782098at2"/>
<name>S3K3M7_TREMA</name>
<dbReference type="Gene3D" id="3.40.50.10490">
    <property type="entry name" value="Glucose-6-phosphate isomerase like protein, domain 1"/>
    <property type="match status" value="2"/>
</dbReference>
<protein>
    <recommendedName>
        <fullName evidence="3">Glutamine--fructose-6-phosphate aminotransferase [isomerizing]</fullName>
        <ecNumber evidence="2">2.6.1.16</ecNumber>
    </recommendedName>
</protein>
<dbReference type="PANTHER" id="PTHR10937">
    <property type="entry name" value="GLUCOSAMINE--FRUCTOSE-6-PHOSPHATE AMINOTRANSFERASE, ISOMERIZING"/>
    <property type="match status" value="1"/>
</dbReference>
<dbReference type="InterPro" id="IPR001347">
    <property type="entry name" value="SIS_dom"/>
</dbReference>
<dbReference type="Pfam" id="PF01380">
    <property type="entry name" value="SIS"/>
    <property type="match status" value="2"/>
</dbReference>
<comment type="caution">
    <text evidence="6">The sequence shown here is derived from an EMBL/GenBank/DDBJ whole genome shotgun (WGS) entry which is preliminary data.</text>
</comment>
<dbReference type="GO" id="GO:0006487">
    <property type="term" value="P:protein N-linked glycosylation"/>
    <property type="evidence" value="ECO:0007669"/>
    <property type="project" value="TreeGrafter"/>
</dbReference>
<dbReference type="STRING" id="1125699.HMPREF9194_00104"/>
<feature type="domain" description="SIS" evidence="5">
    <location>
        <begin position="33"/>
        <end position="170"/>
    </location>
</feature>
<dbReference type="EMBL" id="ATFF01000002">
    <property type="protein sequence ID" value="EPF32115.1"/>
    <property type="molecule type" value="Genomic_DNA"/>
</dbReference>
<feature type="domain" description="SIS" evidence="5">
    <location>
        <begin position="196"/>
        <end position="339"/>
    </location>
</feature>
<evidence type="ECO:0000256" key="3">
    <source>
        <dbReference type="ARBA" id="ARBA00016090"/>
    </source>
</evidence>
<dbReference type="GO" id="GO:0006047">
    <property type="term" value="P:UDP-N-acetylglucosamine metabolic process"/>
    <property type="evidence" value="ECO:0007669"/>
    <property type="project" value="TreeGrafter"/>
</dbReference>
<evidence type="ECO:0000313" key="7">
    <source>
        <dbReference type="Proteomes" id="UP000014541"/>
    </source>
</evidence>
<evidence type="ECO:0000313" key="6">
    <source>
        <dbReference type="EMBL" id="EPF32115.1"/>
    </source>
</evidence>
<evidence type="ECO:0000256" key="4">
    <source>
        <dbReference type="ARBA" id="ARBA00022737"/>
    </source>
</evidence>
<organism evidence="6 7">
    <name type="scientific">Treponema maltophilum ATCC 51939</name>
    <dbReference type="NCBI Taxonomy" id="1125699"/>
    <lineage>
        <taxon>Bacteria</taxon>
        <taxon>Pseudomonadati</taxon>
        <taxon>Spirochaetota</taxon>
        <taxon>Spirochaetia</taxon>
        <taxon>Spirochaetales</taxon>
        <taxon>Treponemataceae</taxon>
        <taxon>Treponema</taxon>
    </lineage>
</organism>
<keyword evidence="7" id="KW-1185">Reference proteome</keyword>